<dbReference type="Proteomes" id="UP000252669">
    <property type="component" value="Unassembled WGS sequence"/>
</dbReference>
<dbReference type="PANTHER" id="PTHR30273">
    <property type="entry name" value="PERIPLASMIC SIGNAL SENSOR AND SIGMA FACTOR ACTIVATOR FECR-RELATED"/>
    <property type="match status" value="1"/>
</dbReference>
<proteinExistence type="predicted"/>
<keyword evidence="1" id="KW-1133">Transmembrane helix</keyword>
<dbReference type="InterPro" id="IPR012373">
    <property type="entry name" value="Ferrdict_sens_TM"/>
</dbReference>
<evidence type="ECO:0000313" key="4">
    <source>
        <dbReference type="EMBL" id="RBQ28843.1"/>
    </source>
</evidence>
<evidence type="ECO:0000256" key="1">
    <source>
        <dbReference type="SAM" id="Phobius"/>
    </source>
</evidence>
<feature type="domain" description="Protein FecR C-terminal" evidence="3">
    <location>
        <begin position="249"/>
        <end position="315"/>
    </location>
</feature>
<dbReference type="Pfam" id="PF16344">
    <property type="entry name" value="FecR_C"/>
    <property type="match status" value="1"/>
</dbReference>
<dbReference type="InterPro" id="IPR006860">
    <property type="entry name" value="FecR"/>
</dbReference>
<protein>
    <submittedName>
        <fullName evidence="4">Siderophore-interacting protein</fullName>
    </submittedName>
</protein>
<dbReference type="InterPro" id="IPR032508">
    <property type="entry name" value="FecR_C"/>
</dbReference>
<dbReference type="OrthoDB" id="5344817at2"/>
<dbReference type="PANTHER" id="PTHR30273:SF2">
    <property type="entry name" value="PROTEIN FECR"/>
    <property type="match status" value="1"/>
</dbReference>
<evidence type="ECO:0000259" key="2">
    <source>
        <dbReference type="Pfam" id="PF04773"/>
    </source>
</evidence>
<dbReference type="Gene3D" id="3.55.50.30">
    <property type="match status" value="1"/>
</dbReference>
<dbReference type="RefSeq" id="WP_113894619.1">
    <property type="nucleotide sequence ID" value="NZ_JANJGA010000011.1"/>
</dbReference>
<keyword evidence="1" id="KW-0812">Transmembrane</keyword>
<dbReference type="EMBL" id="PDKB01000011">
    <property type="protein sequence ID" value="RBQ28843.1"/>
    <property type="molecule type" value="Genomic_DNA"/>
</dbReference>
<comment type="caution">
    <text evidence="4">The sequence shown here is derived from an EMBL/GenBank/DDBJ whole genome shotgun (WGS) entry which is preliminary data.</text>
</comment>
<organism evidence="4 5">
    <name type="scientific">Aliarcobacter vitoriensis</name>
    <dbReference type="NCBI Taxonomy" id="2011099"/>
    <lineage>
        <taxon>Bacteria</taxon>
        <taxon>Pseudomonadati</taxon>
        <taxon>Campylobacterota</taxon>
        <taxon>Epsilonproteobacteria</taxon>
        <taxon>Campylobacterales</taxon>
        <taxon>Arcobacteraceae</taxon>
        <taxon>Aliarcobacter</taxon>
    </lineage>
</organism>
<dbReference type="AlphaFoldDB" id="A0A366MSL9"/>
<dbReference type="Pfam" id="PF04773">
    <property type="entry name" value="FecR"/>
    <property type="match status" value="1"/>
</dbReference>
<reference evidence="4 5" key="1">
    <citation type="submission" date="2017-10" db="EMBL/GenBank/DDBJ databases">
        <title>Genomics of the genus Arcobacter.</title>
        <authorList>
            <person name="Perez-Cataluna A."/>
            <person name="Figueras M.J."/>
        </authorList>
    </citation>
    <scope>NUCLEOTIDE SEQUENCE [LARGE SCALE GENOMIC DNA]</scope>
    <source>
        <strain evidence="4 5">CECT 9230</strain>
    </source>
</reference>
<sequence>MIESIEEQAAYFFTCKKDGFTRNQELEFKTWIEESIEHKKAFEKVEKLQSLFSSLPKDIKSNISQKVHQDIKNRKRFRKENLFKIAASFTLIIVSLFAINEYMNFGIKHTYTTNQEIKEIFLPDGSKVVVDAKTKLDIKYHNDKREVNISDGKAFFDVAPNPNKPFIVNASMIKVEVLGTNFEVKNDKEQITVDVISGKVKVQHNKNNEFKELAILTKGKHISFDKQSGKVVLKDIDVRNIASWKDGILFFQDYSLEKAINEFNKYQDINVIIQKDIKNYYVSGSFSIYDMEKFMVAITKIYPIKVDKKANTTYIYKKF</sequence>
<evidence type="ECO:0000259" key="3">
    <source>
        <dbReference type="Pfam" id="PF16344"/>
    </source>
</evidence>
<feature type="domain" description="FecR protein" evidence="2">
    <location>
        <begin position="111"/>
        <end position="201"/>
    </location>
</feature>
<accession>A0A366MSL9</accession>
<dbReference type="Gene3D" id="2.60.120.1440">
    <property type="match status" value="1"/>
</dbReference>
<evidence type="ECO:0000313" key="5">
    <source>
        <dbReference type="Proteomes" id="UP000252669"/>
    </source>
</evidence>
<name>A0A366MSL9_9BACT</name>
<dbReference type="GO" id="GO:0016989">
    <property type="term" value="F:sigma factor antagonist activity"/>
    <property type="evidence" value="ECO:0007669"/>
    <property type="project" value="TreeGrafter"/>
</dbReference>
<keyword evidence="1" id="KW-0472">Membrane</keyword>
<dbReference type="PIRSF" id="PIRSF018266">
    <property type="entry name" value="FecR"/>
    <property type="match status" value="1"/>
</dbReference>
<feature type="transmembrane region" description="Helical" evidence="1">
    <location>
        <begin position="82"/>
        <end position="99"/>
    </location>
</feature>
<gene>
    <name evidence="4" type="ORF">CRU91_07570</name>
</gene>
<keyword evidence="5" id="KW-1185">Reference proteome</keyword>